<accession>A0A351RCF8</accession>
<dbReference type="STRING" id="1132855.GCA_000384255_01705"/>
<reference evidence="1 2" key="1">
    <citation type="journal article" date="2018" name="Nat. Biotechnol.">
        <title>A standardized bacterial taxonomy based on genome phylogeny substantially revises the tree of life.</title>
        <authorList>
            <person name="Parks D.H."/>
            <person name="Chuvochina M."/>
            <person name="Waite D.W."/>
            <person name="Rinke C."/>
            <person name="Skarshewski A."/>
            <person name="Chaumeil P.A."/>
            <person name="Hugenholtz P."/>
        </authorList>
    </citation>
    <scope>NUCLEOTIDE SEQUENCE [LARGE SCALE GENOMIC DNA]</scope>
    <source>
        <strain evidence="1">UBA9958</strain>
    </source>
</reference>
<comment type="caution">
    <text evidence="1">The sequence shown here is derived from an EMBL/GenBank/DDBJ whole genome shotgun (WGS) entry which is preliminary data.</text>
</comment>
<dbReference type="AlphaFoldDB" id="A0A351RCF8"/>
<dbReference type="EMBL" id="DNAA01000221">
    <property type="protein sequence ID" value="HBA09729.1"/>
    <property type="molecule type" value="Genomic_DNA"/>
</dbReference>
<organism evidence="1 2">
    <name type="scientific">Methylotenera mobilis</name>
    <dbReference type="NCBI Taxonomy" id="359408"/>
    <lineage>
        <taxon>Bacteria</taxon>
        <taxon>Pseudomonadati</taxon>
        <taxon>Pseudomonadota</taxon>
        <taxon>Betaproteobacteria</taxon>
        <taxon>Nitrosomonadales</taxon>
        <taxon>Methylophilaceae</taxon>
        <taxon>Methylotenera</taxon>
    </lineage>
</organism>
<gene>
    <name evidence="1" type="ORF">DCW48_09380</name>
</gene>
<protein>
    <submittedName>
        <fullName evidence="1">Molecular chaperone TorD</fullName>
    </submittedName>
</protein>
<dbReference type="Proteomes" id="UP000264313">
    <property type="component" value="Unassembled WGS sequence"/>
</dbReference>
<name>A0A351RCF8_9PROT</name>
<evidence type="ECO:0000313" key="1">
    <source>
        <dbReference type="EMBL" id="HBA09729.1"/>
    </source>
</evidence>
<proteinExistence type="predicted"/>
<sequence length="103" mass="11382">QGTVEILKGTQSGIWGLFSDMIIVSWAYRHDDEATATKIEQAAKQLGEQLSRLIQSTGIPANTTARYILHTGALNTEKPMANQWRGLFAQAIIKLDILEGEIQ</sequence>
<evidence type="ECO:0000313" key="2">
    <source>
        <dbReference type="Proteomes" id="UP000264313"/>
    </source>
</evidence>
<feature type="non-terminal residue" evidence="1">
    <location>
        <position position="1"/>
    </location>
</feature>